<protein>
    <recommendedName>
        <fullName evidence="1">N-acetyltransferase domain-containing protein</fullName>
    </recommendedName>
</protein>
<accession>A0ABP7E350</accession>
<evidence type="ECO:0000259" key="1">
    <source>
        <dbReference type="PROSITE" id="PS51729"/>
    </source>
</evidence>
<dbReference type="SUPFAM" id="SSF55729">
    <property type="entry name" value="Acyl-CoA N-acyltransferases (Nat)"/>
    <property type="match status" value="1"/>
</dbReference>
<evidence type="ECO:0000313" key="2">
    <source>
        <dbReference type="EMBL" id="GAA3713672.1"/>
    </source>
</evidence>
<dbReference type="CDD" id="cd04301">
    <property type="entry name" value="NAT_SF"/>
    <property type="match status" value="1"/>
</dbReference>
<dbReference type="InterPro" id="IPR016181">
    <property type="entry name" value="Acyl_CoA_acyltransferase"/>
</dbReference>
<name>A0ABP7E350_9STAP</name>
<comment type="caution">
    <text evidence="2">The sequence shown here is derived from an EMBL/GenBank/DDBJ whole genome shotgun (WGS) entry which is preliminary data.</text>
</comment>
<dbReference type="Pfam" id="PF14542">
    <property type="entry name" value="Acetyltransf_CG"/>
    <property type="match status" value="1"/>
</dbReference>
<gene>
    <name evidence="2" type="ORF">GCM10022378_00620</name>
</gene>
<proteinExistence type="predicted"/>
<dbReference type="PROSITE" id="PS51729">
    <property type="entry name" value="GNAT_YJDJ"/>
    <property type="match status" value="1"/>
</dbReference>
<reference evidence="3" key="1">
    <citation type="journal article" date="2019" name="Int. J. Syst. Evol. Microbiol.">
        <title>The Global Catalogue of Microorganisms (GCM) 10K type strain sequencing project: providing services to taxonomists for standard genome sequencing and annotation.</title>
        <authorList>
            <consortium name="The Broad Institute Genomics Platform"/>
            <consortium name="The Broad Institute Genome Sequencing Center for Infectious Disease"/>
            <person name="Wu L."/>
            <person name="Ma J."/>
        </authorList>
    </citation>
    <scope>NUCLEOTIDE SEQUENCE [LARGE SCALE GENOMIC DNA]</scope>
    <source>
        <strain evidence="3">JCM 16981</strain>
    </source>
</reference>
<evidence type="ECO:0000313" key="3">
    <source>
        <dbReference type="Proteomes" id="UP001500920"/>
    </source>
</evidence>
<feature type="domain" description="N-acetyltransferase" evidence="1">
    <location>
        <begin position="1"/>
        <end position="86"/>
    </location>
</feature>
<keyword evidence="3" id="KW-1185">Reference proteome</keyword>
<dbReference type="InterPro" id="IPR031165">
    <property type="entry name" value="GNAT_YJDJ"/>
</dbReference>
<dbReference type="Proteomes" id="UP001500920">
    <property type="component" value="Unassembled WGS sequence"/>
</dbReference>
<dbReference type="Gene3D" id="3.40.630.30">
    <property type="match status" value="1"/>
</dbReference>
<sequence>MMKKEPGKLYIEEDGQSIAELIYTDEEDYYDVTGTYTAPEQRNRGLAKDLVDEIVAMARENNKKIKPTCPYVPHAIRGSEYDDIRM</sequence>
<organism evidence="2 3">
    <name type="scientific">Salinicoccus jeotgali</name>
    <dbReference type="NCBI Taxonomy" id="381634"/>
    <lineage>
        <taxon>Bacteria</taxon>
        <taxon>Bacillati</taxon>
        <taxon>Bacillota</taxon>
        <taxon>Bacilli</taxon>
        <taxon>Bacillales</taxon>
        <taxon>Staphylococcaceae</taxon>
        <taxon>Salinicoccus</taxon>
    </lineage>
</organism>
<dbReference type="EMBL" id="BAABCK010000002">
    <property type="protein sequence ID" value="GAA3713672.1"/>
    <property type="molecule type" value="Genomic_DNA"/>
</dbReference>
<dbReference type="RefSeq" id="WP_344700625.1">
    <property type="nucleotide sequence ID" value="NZ_BAABCK010000002.1"/>
</dbReference>